<evidence type="ECO:0000313" key="4">
    <source>
        <dbReference type="Proteomes" id="UP000319375"/>
    </source>
</evidence>
<keyword evidence="3" id="KW-0645">Protease</keyword>
<dbReference type="AlphaFoldDB" id="A0A5C5RBC5"/>
<dbReference type="InterPro" id="IPR000667">
    <property type="entry name" value="Peptidase_S13"/>
</dbReference>
<reference evidence="3 4" key="1">
    <citation type="submission" date="2019-06" db="EMBL/GenBank/DDBJ databases">
        <title>Tsukamurella conjunctivitidis sp. nov., Tsukamurella assacharolytica sp. nov. and Tsukamurella sputae sp. nov. isolated from patients with conjunctivitis, bacteraemia (lymphoma) and respiratory infection (sputum) in Hong Kong.</title>
        <authorList>
            <person name="Teng J.L.L."/>
            <person name="Lee H.H."/>
            <person name="Fong J.Y.H."/>
            <person name="Fok K.M.N."/>
            <person name="Lau S.K.P."/>
            <person name="Woo P.C.Y."/>
        </authorList>
    </citation>
    <scope>NUCLEOTIDE SEQUENCE [LARGE SCALE GENOMIC DNA]</scope>
    <source>
        <strain evidence="3 4">HKU72</strain>
    </source>
</reference>
<dbReference type="RefSeq" id="WP_193560381.1">
    <property type="nucleotide sequence ID" value="NZ_VIGX01000301.1"/>
</dbReference>
<keyword evidence="3" id="KW-0121">Carboxypeptidase</keyword>
<name>A0A5C5RBC5_9ACTN</name>
<accession>A0A5C5RBC5</accession>
<proteinExistence type="inferred from homology"/>
<dbReference type="PRINTS" id="PR00922">
    <property type="entry name" value="DADACBPTASE3"/>
</dbReference>
<dbReference type="GO" id="GO:0006508">
    <property type="term" value="P:proteolysis"/>
    <property type="evidence" value="ECO:0007669"/>
    <property type="project" value="InterPro"/>
</dbReference>
<comment type="similarity">
    <text evidence="1">Belongs to the peptidase S13 family.</text>
</comment>
<keyword evidence="2" id="KW-0378">Hydrolase</keyword>
<dbReference type="Pfam" id="PF02113">
    <property type="entry name" value="Peptidase_S13"/>
    <property type="match status" value="1"/>
</dbReference>
<evidence type="ECO:0000256" key="2">
    <source>
        <dbReference type="ARBA" id="ARBA00022801"/>
    </source>
</evidence>
<dbReference type="PANTHER" id="PTHR30023:SF0">
    <property type="entry name" value="PENICILLIN-SENSITIVE CARBOXYPEPTIDASE A"/>
    <property type="match status" value="1"/>
</dbReference>
<protein>
    <submittedName>
        <fullName evidence="3">D-alanyl-D-alanine carboxypeptidase</fullName>
    </submittedName>
</protein>
<dbReference type="EMBL" id="VIGX01000301">
    <property type="protein sequence ID" value="TWS19774.1"/>
    <property type="molecule type" value="Genomic_DNA"/>
</dbReference>
<dbReference type="Proteomes" id="UP000319375">
    <property type="component" value="Unassembled WGS sequence"/>
</dbReference>
<dbReference type="GO" id="GO:0000270">
    <property type="term" value="P:peptidoglycan metabolic process"/>
    <property type="evidence" value="ECO:0007669"/>
    <property type="project" value="TreeGrafter"/>
</dbReference>
<sequence>AHVVSTLKALGVDTDGLSLGDCSGLSSDNRISGRTLAQTLRTGMTSQRPDLRDLVRSLPWGGLDGTLDTRFTTGEAAANVQAKTGSLSTVSSLAGVVTTSGGRTLVFAVGNDAVPDDGAYWTRGVLDDFVQGLSAL</sequence>
<dbReference type="SUPFAM" id="SSF56601">
    <property type="entry name" value="beta-lactamase/transpeptidase-like"/>
    <property type="match status" value="1"/>
</dbReference>
<dbReference type="GO" id="GO:0004185">
    <property type="term" value="F:serine-type carboxypeptidase activity"/>
    <property type="evidence" value="ECO:0007669"/>
    <property type="project" value="InterPro"/>
</dbReference>
<evidence type="ECO:0000313" key="3">
    <source>
        <dbReference type="EMBL" id="TWS19774.1"/>
    </source>
</evidence>
<dbReference type="InterPro" id="IPR012338">
    <property type="entry name" value="Beta-lactam/transpept-like"/>
</dbReference>
<feature type="non-terminal residue" evidence="3">
    <location>
        <position position="1"/>
    </location>
</feature>
<evidence type="ECO:0000256" key="1">
    <source>
        <dbReference type="ARBA" id="ARBA00006096"/>
    </source>
</evidence>
<organism evidence="3 4">
    <name type="scientific">Tsukamurella conjunctivitidis</name>
    <dbReference type="NCBI Taxonomy" id="2592068"/>
    <lineage>
        <taxon>Bacteria</taxon>
        <taxon>Bacillati</taxon>
        <taxon>Actinomycetota</taxon>
        <taxon>Actinomycetes</taxon>
        <taxon>Mycobacteriales</taxon>
        <taxon>Tsukamurellaceae</taxon>
        <taxon>Tsukamurella</taxon>
    </lineage>
</organism>
<comment type="caution">
    <text evidence="3">The sequence shown here is derived from an EMBL/GenBank/DDBJ whole genome shotgun (WGS) entry which is preliminary data.</text>
</comment>
<dbReference type="Gene3D" id="3.40.710.10">
    <property type="entry name" value="DD-peptidase/beta-lactamase superfamily"/>
    <property type="match status" value="1"/>
</dbReference>
<dbReference type="PANTHER" id="PTHR30023">
    <property type="entry name" value="D-ALANYL-D-ALANINE CARBOXYPEPTIDASE"/>
    <property type="match status" value="1"/>
</dbReference>
<keyword evidence="4" id="KW-1185">Reference proteome</keyword>
<gene>
    <name evidence="3" type="ORF">FK530_25490</name>
</gene>